<accession>A0AAV8X9U6</accession>
<evidence type="ECO:0008006" key="8">
    <source>
        <dbReference type="Google" id="ProtNLM"/>
    </source>
</evidence>
<dbReference type="SUPFAM" id="SSF53098">
    <property type="entry name" value="Ribonuclease H-like"/>
    <property type="match status" value="1"/>
</dbReference>
<keyword evidence="5" id="KW-0539">Nucleus</keyword>
<keyword evidence="3" id="KW-0863">Zinc-finger</keyword>
<evidence type="ECO:0000256" key="5">
    <source>
        <dbReference type="ARBA" id="ARBA00023242"/>
    </source>
</evidence>
<comment type="caution">
    <text evidence="6">The sequence shown here is derived from an EMBL/GenBank/DDBJ whole genome shotgun (WGS) entry which is preliminary data.</text>
</comment>
<keyword evidence="4" id="KW-0862">Zinc</keyword>
<dbReference type="InterPro" id="IPR012337">
    <property type="entry name" value="RNaseH-like_sf"/>
</dbReference>
<dbReference type="GO" id="GO:0008270">
    <property type="term" value="F:zinc ion binding"/>
    <property type="evidence" value="ECO:0007669"/>
    <property type="project" value="UniProtKB-KW"/>
</dbReference>
<gene>
    <name evidence="6" type="ORF">NQ314_012676</name>
</gene>
<protein>
    <recommendedName>
        <fullName evidence="8">DUF659 domain-containing protein</fullName>
    </recommendedName>
</protein>
<proteinExistence type="predicted"/>
<dbReference type="EMBL" id="JANEYF010003531">
    <property type="protein sequence ID" value="KAJ8935699.1"/>
    <property type="molecule type" value="Genomic_DNA"/>
</dbReference>
<organism evidence="6 7">
    <name type="scientific">Rhamnusium bicolor</name>
    <dbReference type="NCBI Taxonomy" id="1586634"/>
    <lineage>
        <taxon>Eukaryota</taxon>
        <taxon>Metazoa</taxon>
        <taxon>Ecdysozoa</taxon>
        <taxon>Arthropoda</taxon>
        <taxon>Hexapoda</taxon>
        <taxon>Insecta</taxon>
        <taxon>Pterygota</taxon>
        <taxon>Neoptera</taxon>
        <taxon>Endopterygota</taxon>
        <taxon>Coleoptera</taxon>
        <taxon>Polyphaga</taxon>
        <taxon>Cucujiformia</taxon>
        <taxon>Chrysomeloidea</taxon>
        <taxon>Cerambycidae</taxon>
        <taxon>Lepturinae</taxon>
        <taxon>Rhagiini</taxon>
        <taxon>Rhamnusium</taxon>
    </lineage>
</organism>
<dbReference type="AlphaFoldDB" id="A0AAV8X9U6"/>
<evidence type="ECO:0000256" key="4">
    <source>
        <dbReference type="ARBA" id="ARBA00022833"/>
    </source>
</evidence>
<evidence type="ECO:0000313" key="6">
    <source>
        <dbReference type="EMBL" id="KAJ8935699.1"/>
    </source>
</evidence>
<evidence type="ECO:0000256" key="1">
    <source>
        <dbReference type="ARBA" id="ARBA00004123"/>
    </source>
</evidence>
<evidence type="ECO:0000256" key="2">
    <source>
        <dbReference type="ARBA" id="ARBA00022723"/>
    </source>
</evidence>
<evidence type="ECO:0000313" key="7">
    <source>
        <dbReference type="Proteomes" id="UP001162156"/>
    </source>
</evidence>
<reference evidence="6" key="1">
    <citation type="journal article" date="2023" name="Insect Mol. Biol.">
        <title>Genome sequencing provides insights into the evolution of gene families encoding plant cell wall-degrading enzymes in longhorned beetles.</title>
        <authorList>
            <person name="Shin N.R."/>
            <person name="Okamura Y."/>
            <person name="Kirsch R."/>
            <person name="Pauchet Y."/>
        </authorList>
    </citation>
    <scope>NUCLEOTIDE SEQUENCE</scope>
    <source>
        <strain evidence="6">RBIC_L_NR</strain>
    </source>
</reference>
<evidence type="ECO:0000256" key="3">
    <source>
        <dbReference type="ARBA" id="ARBA00022771"/>
    </source>
</evidence>
<dbReference type="PANTHER" id="PTHR46481:SF10">
    <property type="entry name" value="ZINC FINGER BED DOMAIN-CONTAINING PROTEIN 39"/>
    <property type="match status" value="1"/>
</dbReference>
<dbReference type="InterPro" id="IPR052035">
    <property type="entry name" value="ZnF_BED_domain_contain"/>
</dbReference>
<sequence length="121" mass="13837">MESRTADNFAKETRRVLREWDIYDKVVAVVTDNASNVTASVRLCGCKHVPCYAHSLNLIVQATLTEIEQVHIKVKKIVAFFQTKPLSCNKIKGNAKTNGHRRNKIKAGCTYQMEQHLRYVF</sequence>
<comment type="subcellular location">
    <subcellularLocation>
        <location evidence="1">Nucleus</location>
    </subcellularLocation>
</comment>
<keyword evidence="7" id="KW-1185">Reference proteome</keyword>
<dbReference type="GO" id="GO:0005634">
    <property type="term" value="C:nucleus"/>
    <property type="evidence" value="ECO:0007669"/>
    <property type="project" value="UniProtKB-SubCell"/>
</dbReference>
<dbReference type="PANTHER" id="PTHR46481">
    <property type="entry name" value="ZINC FINGER BED DOMAIN-CONTAINING PROTEIN 4"/>
    <property type="match status" value="1"/>
</dbReference>
<dbReference type="Proteomes" id="UP001162156">
    <property type="component" value="Unassembled WGS sequence"/>
</dbReference>
<keyword evidence="2" id="KW-0479">Metal-binding</keyword>
<name>A0AAV8X9U6_9CUCU</name>